<reference evidence="1" key="1">
    <citation type="journal article" date="2020" name="Microbiol. Resour. Announc.">
        <title>Complete Genome Sequence of Novel Psychrotolerant Legionella Strain TUM19329, Isolated from Antarctic Lake Sediment.</title>
        <authorList>
            <person name="Shimada S."/>
            <person name="Nakai R."/>
            <person name="Aoki K."/>
            <person name="Shimoeda N."/>
            <person name="Ohno G."/>
            <person name="Miyazaki Y."/>
            <person name="Kudoh S."/>
            <person name="Imura S."/>
            <person name="Watanabe K."/>
            <person name="Ishii Y."/>
            <person name="Tateda K."/>
        </authorList>
    </citation>
    <scope>NUCLEOTIDE SEQUENCE [LARGE SCALE GENOMIC DNA]</scope>
    <source>
        <strain evidence="1">TUM19329</strain>
    </source>
</reference>
<proteinExistence type="predicted"/>
<dbReference type="AlphaFoldDB" id="A0A6F8T572"/>
<organism evidence="1 2">
    <name type="scientific">Legionella antarctica</name>
    <dbReference type="NCBI Taxonomy" id="2708020"/>
    <lineage>
        <taxon>Bacteria</taxon>
        <taxon>Pseudomonadati</taxon>
        <taxon>Pseudomonadota</taxon>
        <taxon>Gammaproteobacteria</taxon>
        <taxon>Legionellales</taxon>
        <taxon>Legionellaceae</taxon>
        <taxon>Legionella</taxon>
    </lineage>
</organism>
<dbReference type="KEGG" id="lant:TUM19329_16680"/>
<protein>
    <submittedName>
        <fullName evidence="1">Uncharacterized protein</fullName>
    </submittedName>
</protein>
<sequence length="60" mass="6565">MIFDRAVLGEPQPNTTFELNGIYRGSHELAVQVVSAAGEVLLISDPITVYIHRPRVGMGK</sequence>
<dbReference type="Proteomes" id="UP000502894">
    <property type="component" value="Chromosome"/>
</dbReference>
<evidence type="ECO:0000313" key="1">
    <source>
        <dbReference type="EMBL" id="BCA95307.1"/>
    </source>
</evidence>
<name>A0A6F8T572_9GAMM</name>
<gene>
    <name evidence="1" type="ORF">TUM19329_16680</name>
</gene>
<dbReference type="EMBL" id="AP022839">
    <property type="protein sequence ID" value="BCA95307.1"/>
    <property type="molecule type" value="Genomic_DNA"/>
</dbReference>
<accession>A0A6F8T572</accession>
<evidence type="ECO:0000313" key="2">
    <source>
        <dbReference type="Proteomes" id="UP000502894"/>
    </source>
</evidence>
<keyword evidence="2" id="KW-1185">Reference proteome</keyword>